<dbReference type="Proteomes" id="UP000487221">
    <property type="component" value="Unassembled WGS sequence"/>
</dbReference>
<name>A0A7J5GRU0_BACUN</name>
<gene>
    <name evidence="1" type="ORF">GAQ44_21970</name>
</gene>
<protein>
    <recommendedName>
        <fullName evidence="3">Lipoprotein</fullName>
    </recommendedName>
</protein>
<reference evidence="1 2" key="1">
    <citation type="journal article" date="2019" name="Nat. Med.">
        <title>A library of human gut bacterial isolates paired with longitudinal multiomics data enables mechanistic microbiome research.</title>
        <authorList>
            <person name="Poyet M."/>
            <person name="Groussin M."/>
            <person name="Gibbons S.M."/>
            <person name="Avila-Pacheco J."/>
            <person name="Jiang X."/>
            <person name="Kearney S.M."/>
            <person name="Perrotta A.R."/>
            <person name="Berdy B."/>
            <person name="Zhao S."/>
            <person name="Lieberman T.D."/>
            <person name="Swanson P.K."/>
            <person name="Smith M."/>
            <person name="Roesemann S."/>
            <person name="Alexander J.E."/>
            <person name="Rich S.A."/>
            <person name="Livny J."/>
            <person name="Vlamakis H."/>
            <person name="Clish C."/>
            <person name="Bullock K."/>
            <person name="Deik A."/>
            <person name="Scott J."/>
            <person name="Pierce K.A."/>
            <person name="Xavier R.J."/>
            <person name="Alm E.J."/>
        </authorList>
    </citation>
    <scope>NUCLEOTIDE SEQUENCE [LARGE SCALE GENOMIC DNA]</scope>
    <source>
        <strain evidence="1 2">BIOML-A19</strain>
    </source>
</reference>
<proteinExistence type="predicted"/>
<organism evidence="1 2">
    <name type="scientific">Bacteroides uniformis</name>
    <dbReference type="NCBI Taxonomy" id="820"/>
    <lineage>
        <taxon>Bacteria</taxon>
        <taxon>Pseudomonadati</taxon>
        <taxon>Bacteroidota</taxon>
        <taxon>Bacteroidia</taxon>
        <taxon>Bacteroidales</taxon>
        <taxon>Bacteroidaceae</taxon>
        <taxon>Bacteroides</taxon>
    </lineage>
</organism>
<accession>A0A7J5GRU0</accession>
<sequence>MNIKTFIVIVFLSGLYACSQEKVSFIPKEIPVLTPDFEKLSKKERMHFLNNKMGIDTLSDGTIKVYEVSEENISMYESLIQYPYYCISRTFDKRTGNLLFKGVLAPCYLAIGKSYYYNKTGKLEKEIDEEKGYKFRINQLLHFLDERGIDIPNSILDQYAVVDVESYSEPDSTRVGYLREIEKTIIDGKPCYKVNYFFYKFVPAPSIFRVASSKYLEINGMDGTILKEEYGGILHNDYDMSNPEVRKWVDEHDK</sequence>
<dbReference type="AlphaFoldDB" id="A0A7J5GRU0"/>
<evidence type="ECO:0008006" key="3">
    <source>
        <dbReference type="Google" id="ProtNLM"/>
    </source>
</evidence>
<evidence type="ECO:0000313" key="2">
    <source>
        <dbReference type="Proteomes" id="UP000487221"/>
    </source>
</evidence>
<dbReference type="EMBL" id="WCTY01000054">
    <property type="protein sequence ID" value="KAB4179899.1"/>
    <property type="molecule type" value="Genomic_DNA"/>
</dbReference>
<comment type="caution">
    <text evidence="1">The sequence shown here is derived from an EMBL/GenBank/DDBJ whole genome shotgun (WGS) entry which is preliminary data.</text>
</comment>
<dbReference type="RefSeq" id="WP_151876156.1">
    <property type="nucleotide sequence ID" value="NZ_WCTY01000054.1"/>
</dbReference>
<evidence type="ECO:0000313" key="1">
    <source>
        <dbReference type="EMBL" id="KAB4179899.1"/>
    </source>
</evidence>
<dbReference type="PROSITE" id="PS51257">
    <property type="entry name" value="PROKAR_LIPOPROTEIN"/>
    <property type="match status" value="1"/>
</dbReference>